<evidence type="ECO:0000313" key="2">
    <source>
        <dbReference type="EMBL" id="KAK2825909.1"/>
    </source>
</evidence>
<evidence type="ECO:0000313" key="3">
    <source>
        <dbReference type="Proteomes" id="UP001187415"/>
    </source>
</evidence>
<proteinExistence type="predicted"/>
<comment type="caution">
    <text evidence="2">The sequence shown here is derived from an EMBL/GenBank/DDBJ whole genome shotgun (WGS) entry which is preliminary data.</text>
</comment>
<keyword evidence="3" id="KW-1185">Reference proteome</keyword>
<feature type="compositionally biased region" description="Polar residues" evidence="1">
    <location>
        <begin position="87"/>
        <end position="97"/>
    </location>
</feature>
<sequence length="97" mass="10328">MTDPGSSGGHSQSYSSSRKKRGETKSCDMQSICEAKGRLQIHTGDTHSPDPSLLPSLHPSPPSFHSGSAGVHMIKQGTQETERRSESSGTCREATTT</sequence>
<evidence type="ECO:0000256" key="1">
    <source>
        <dbReference type="SAM" id="MobiDB-lite"/>
    </source>
</evidence>
<organism evidence="2 3">
    <name type="scientific">Channa striata</name>
    <name type="common">Snakehead murrel</name>
    <name type="synonym">Ophicephalus striatus</name>
    <dbReference type="NCBI Taxonomy" id="64152"/>
    <lineage>
        <taxon>Eukaryota</taxon>
        <taxon>Metazoa</taxon>
        <taxon>Chordata</taxon>
        <taxon>Craniata</taxon>
        <taxon>Vertebrata</taxon>
        <taxon>Euteleostomi</taxon>
        <taxon>Actinopterygii</taxon>
        <taxon>Neopterygii</taxon>
        <taxon>Teleostei</taxon>
        <taxon>Neoteleostei</taxon>
        <taxon>Acanthomorphata</taxon>
        <taxon>Anabantaria</taxon>
        <taxon>Anabantiformes</taxon>
        <taxon>Channoidei</taxon>
        <taxon>Channidae</taxon>
        <taxon>Channa</taxon>
    </lineage>
</organism>
<dbReference type="Proteomes" id="UP001187415">
    <property type="component" value="Unassembled WGS sequence"/>
</dbReference>
<dbReference type="EMBL" id="JAUPFM010000016">
    <property type="protein sequence ID" value="KAK2825909.1"/>
    <property type="molecule type" value="Genomic_DNA"/>
</dbReference>
<dbReference type="AlphaFoldDB" id="A0AA88S2X1"/>
<name>A0AA88S2X1_CHASR</name>
<gene>
    <name evidence="2" type="ORF">Q5P01_020123</name>
</gene>
<reference evidence="2" key="1">
    <citation type="submission" date="2023-07" db="EMBL/GenBank/DDBJ databases">
        <title>Chromosome-level Genome Assembly of Striped Snakehead (Channa striata).</title>
        <authorList>
            <person name="Liu H."/>
        </authorList>
    </citation>
    <scope>NUCLEOTIDE SEQUENCE</scope>
    <source>
        <strain evidence="2">Gz</strain>
        <tissue evidence="2">Muscle</tissue>
    </source>
</reference>
<protein>
    <submittedName>
        <fullName evidence="2">Uncharacterized protein</fullName>
    </submittedName>
</protein>
<feature type="region of interest" description="Disordered" evidence="1">
    <location>
        <begin position="1"/>
        <end position="97"/>
    </location>
</feature>
<accession>A0AA88S2X1</accession>